<dbReference type="PANTHER" id="PTHR40267">
    <property type="entry name" value="BLR3294 PROTEIN"/>
    <property type="match status" value="1"/>
</dbReference>
<dbReference type="EMBL" id="CYSB01000010">
    <property type="protein sequence ID" value="CUH64149.1"/>
    <property type="molecule type" value="Genomic_DNA"/>
</dbReference>
<gene>
    <name evidence="1" type="ORF">TL5118_00763</name>
    <name evidence="2" type="ORF">TL5120_04294</name>
</gene>
<dbReference type="GO" id="GO:0047436">
    <property type="term" value="F:arylmalonate decarboxylase activity"/>
    <property type="evidence" value="ECO:0007669"/>
    <property type="project" value="UniProtKB-EC"/>
</dbReference>
<proteinExistence type="predicted"/>
<evidence type="ECO:0000313" key="1">
    <source>
        <dbReference type="EMBL" id="CUH64149.1"/>
    </source>
</evidence>
<sequence>MSHFPYELGPAIGHRATLGLVVLQSDETIEQEAALFNQPGLARYVSRVPSGAEVTTETLKAMEAELPQAAALLPPSVSFDVVGYGCTSGSMAIGPERVATLIQGATDVAYVTNPLTAGIAGCDALGVKRLAVLTPYIDSVSQPLCGAFEAAGITVSGHLSFGEESEAKVARIAPASIAEGALAVGAGDHDAVFLSCTNLQCFSVIDRLEQQLGKPVLSSNQVLFWHMARLAGITDLPGPGQLFQH</sequence>
<dbReference type="Proteomes" id="UP000051086">
    <property type="component" value="Unassembled WGS sequence"/>
</dbReference>
<dbReference type="AlphaFoldDB" id="A0A0P1FXM5"/>
<reference evidence="1 3" key="1">
    <citation type="submission" date="2015-09" db="EMBL/GenBank/DDBJ databases">
        <authorList>
            <person name="Rodrigo-Torres L."/>
            <person name="Arahal D.R."/>
        </authorList>
    </citation>
    <scope>NUCLEOTIDE SEQUENCE [LARGE SCALE GENOMIC DNA]</scope>
    <source>
        <strain evidence="1 3">CECT 5118</strain>
    </source>
</reference>
<dbReference type="PANTHER" id="PTHR40267:SF1">
    <property type="entry name" value="BLR3294 PROTEIN"/>
    <property type="match status" value="1"/>
</dbReference>
<keyword evidence="2" id="KW-0456">Lyase</keyword>
<dbReference type="PIRSF" id="PIRSF015736">
    <property type="entry name" value="MI"/>
    <property type="match status" value="1"/>
</dbReference>
<dbReference type="Proteomes" id="UP000051887">
    <property type="component" value="Unassembled WGS sequence"/>
</dbReference>
<evidence type="ECO:0000313" key="2">
    <source>
        <dbReference type="EMBL" id="CUH74473.1"/>
    </source>
</evidence>
<dbReference type="InterPro" id="IPR026286">
    <property type="entry name" value="MaiA/AMDase"/>
</dbReference>
<dbReference type="Gene3D" id="3.40.50.12500">
    <property type="match status" value="1"/>
</dbReference>
<dbReference type="EMBL" id="CYSC01000047">
    <property type="protein sequence ID" value="CUH74473.1"/>
    <property type="molecule type" value="Genomic_DNA"/>
</dbReference>
<dbReference type="Pfam" id="PF17645">
    <property type="entry name" value="Amdase"/>
    <property type="match status" value="1"/>
</dbReference>
<dbReference type="RefSeq" id="WP_058245585.1">
    <property type="nucleotide sequence ID" value="NZ_CYSB01000010.1"/>
</dbReference>
<dbReference type="OrthoDB" id="9816064at2"/>
<dbReference type="InterPro" id="IPR053714">
    <property type="entry name" value="Iso_Racemase_Enz_sf"/>
</dbReference>
<evidence type="ECO:0000313" key="4">
    <source>
        <dbReference type="Proteomes" id="UP000051887"/>
    </source>
</evidence>
<dbReference type="EC" id="4.1.1.76" evidence="2"/>
<name>A0A0P1FXM5_9RHOB</name>
<accession>A0A0P1FXM5</accession>
<protein>
    <submittedName>
        <fullName evidence="2">Arylmalonate decarboxylase</fullName>
        <ecNumber evidence="2">4.1.1.76</ecNumber>
    </submittedName>
</protein>
<evidence type="ECO:0000313" key="3">
    <source>
        <dbReference type="Proteomes" id="UP000051086"/>
    </source>
</evidence>
<reference evidence="2 4" key="2">
    <citation type="submission" date="2015-09" db="EMBL/GenBank/DDBJ databases">
        <authorList>
            <consortium name="Swine Surveillance"/>
        </authorList>
    </citation>
    <scope>NUCLEOTIDE SEQUENCE [LARGE SCALE GENOMIC DNA]</scope>
    <source>
        <strain evidence="2 4">5120</strain>
    </source>
</reference>
<organism evidence="2 4">
    <name type="scientific">Thalassovita autumnalis</name>
    <dbReference type="NCBI Taxonomy" id="2072972"/>
    <lineage>
        <taxon>Bacteria</taxon>
        <taxon>Pseudomonadati</taxon>
        <taxon>Pseudomonadota</taxon>
        <taxon>Alphaproteobacteria</taxon>
        <taxon>Rhodobacterales</taxon>
        <taxon>Roseobacteraceae</taxon>
        <taxon>Thalassovita</taxon>
    </lineage>
</organism>
<keyword evidence="3" id="KW-1185">Reference proteome</keyword>